<dbReference type="Pfam" id="PF13489">
    <property type="entry name" value="Methyltransf_23"/>
    <property type="match status" value="1"/>
</dbReference>
<gene>
    <name evidence="1" type="ORF">Arub01_55110</name>
</gene>
<sequence>MIWLPLAVAAGLLANALRLRRRLGSLPRLPVSGRRGRSLRWDGSYDTDTPGHDESYGLVMAEGAVVSGQLRRAACAYARQHGLQVLDLVPRDLPVERALDLARGVDRNAYRSDPLALGNGAGYATVVDEDVLERTGTRPRALDPGEYGALTLRLRQYARPLEDGVFAADLAVVPCRVPRGVPSCAGRRAWLRGLGVSVPWTVGTSMTSYALVLASLAAAPRWGALAALVYCAVPYLVFTGTPVSPRDLHRMALLRLVLTPWNWWRTLRDAPCAWERMRERTWGQAREWYGTALADGMERFFQPRRDDCPWCGARSLQHHLTSADVIQAKPGRFTLDRCRACGHIFQNPPLTAAGLEFYRRDVYDGLAAETAEHALAAQCRVHMARAEMAVAAHLAPRAWLDVGTGRGHFCRVARTVLPGTEFDGLDQGDGVEDAAGRGWIRRPYRGALADLGDELAGRYDVISMHRHLEQTPDPATELDIAIKMLPPGGHLLVELPDPECPLGRLLRRFWAGWLQPRHLHLIPIGNLERALTARGMRIVARRRRRAHRRHDLASAVLIALQAFGPPPGRPWAPRARAGARVRYLAAAAAARPLAAAAALLDRLLVPLVPGPGNTYRVLARKYHG</sequence>
<dbReference type="AlphaFoldDB" id="A0A9W6Q2J8"/>
<proteinExistence type="predicted"/>
<name>A0A9W6Q2J8_9ACTN</name>
<comment type="caution">
    <text evidence="1">The sequence shown here is derived from an EMBL/GenBank/DDBJ whole genome shotgun (WGS) entry which is preliminary data.</text>
</comment>
<dbReference type="Gene3D" id="3.40.50.150">
    <property type="entry name" value="Vaccinia Virus protein VP39"/>
    <property type="match status" value="1"/>
</dbReference>
<reference evidence="1" key="1">
    <citation type="submission" date="2023-02" db="EMBL/GenBank/DDBJ databases">
        <title>Actinomadura rubrobrunea NBRC 14622.</title>
        <authorList>
            <person name="Ichikawa N."/>
            <person name="Sato H."/>
            <person name="Tonouchi N."/>
        </authorList>
    </citation>
    <scope>NUCLEOTIDE SEQUENCE</scope>
    <source>
        <strain evidence="1">NBRC 14622</strain>
    </source>
</reference>
<dbReference type="EMBL" id="BSRZ01000021">
    <property type="protein sequence ID" value="GLW67268.1"/>
    <property type="molecule type" value="Genomic_DNA"/>
</dbReference>
<evidence type="ECO:0008006" key="3">
    <source>
        <dbReference type="Google" id="ProtNLM"/>
    </source>
</evidence>
<keyword evidence="2" id="KW-1185">Reference proteome</keyword>
<evidence type="ECO:0000313" key="2">
    <source>
        <dbReference type="Proteomes" id="UP001165124"/>
    </source>
</evidence>
<dbReference type="SUPFAM" id="SSF53335">
    <property type="entry name" value="S-adenosyl-L-methionine-dependent methyltransferases"/>
    <property type="match status" value="1"/>
</dbReference>
<organism evidence="1 2">
    <name type="scientific">Actinomadura rubrobrunea</name>
    <dbReference type="NCBI Taxonomy" id="115335"/>
    <lineage>
        <taxon>Bacteria</taxon>
        <taxon>Bacillati</taxon>
        <taxon>Actinomycetota</taxon>
        <taxon>Actinomycetes</taxon>
        <taxon>Streptosporangiales</taxon>
        <taxon>Thermomonosporaceae</taxon>
        <taxon>Actinomadura</taxon>
    </lineage>
</organism>
<protein>
    <recommendedName>
        <fullName evidence="3">Class I SAM-dependent methyltransferase</fullName>
    </recommendedName>
</protein>
<dbReference type="Proteomes" id="UP001165124">
    <property type="component" value="Unassembled WGS sequence"/>
</dbReference>
<evidence type="ECO:0000313" key="1">
    <source>
        <dbReference type="EMBL" id="GLW67268.1"/>
    </source>
</evidence>
<dbReference type="InterPro" id="IPR029063">
    <property type="entry name" value="SAM-dependent_MTases_sf"/>
</dbReference>
<accession>A0A9W6Q2J8</accession>
<dbReference type="RefSeq" id="WP_067913904.1">
    <property type="nucleotide sequence ID" value="NZ_BSRZ01000021.1"/>
</dbReference>